<evidence type="ECO:0000256" key="1">
    <source>
        <dbReference type="ARBA" id="ARBA00004651"/>
    </source>
</evidence>
<evidence type="ECO:0000313" key="8">
    <source>
        <dbReference type="EMBL" id="PJA92028.1"/>
    </source>
</evidence>
<evidence type="ECO:0000313" key="9">
    <source>
        <dbReference type="Proteomes" id="UP000229569"/>
    </source>
</evidence>
<reference evidence="9" key="1">
    <citation type="submission" date="2017-09" db="EMBL/GenBank/DDBJ databases">
        <title>Depth-based differentiation of microbial function through sediment-hosted aquifers and enrichment of novel symbionts in the deep terrestrial subsurface.</title>
        <authorList>
            <person name="Probst A.J."/>
            <person name="Ladd B."/>
            <person name="Jarett J.K."/>
            <person name="Geller-Mcgrath D.E."/>
            <person name="Sieber C.M.K."/>
            <person name="Emerson J.B."/>
            <person name="Anantharaman K."/>
            <person name="Thomas B.C."/>
            <person name="Malmstrom R."/>
            <person name="Stieglmeier M."/>
            <person name="Klingl A."/>
            <person name="Woyke T."/>
            <person name="Ryan C.M."/>
            <person name="Banfield J.F."/>
        </authorList>
    </citation>
    <scope>NUCLEOTIDE SEQUENCE [LARGE SCALE GENOMIC DNA]</scope>
</reference>
<dbReference type="InterPro" id="IPR042094">
    <property type="entry name" value="T2SS_GspF_sf"/>
</dbReference>
<dbReference type="AlphaFoldDB" id="A0A2M7Z8X5"/>
<dbReference type="EMBL" id="PFVG01000061">
    <property type="protein sequence ID" value="PJA92028.1"/>
    <property type="molecule type" value="Genomic_DNA"/>
</dbReference>
<proteinExistence type="inferred from homology"/>
<comment type="subcellular location">
    <subcellularLocation>
        <location evidence="1">Cell membrane</location>
        <topology evidence="1">Multi-pass membrane protein</topology>
    </subcellularLocation>
</comment>
<dbReference type="GO" id="GO:0015628">
    <property type="term" value="P:protein secretion by the type II secretion system"/>
    <property type="evidence" value="ECO:0007669"/>
    <property type="project" value="TreeGrafter"/>
</dbReference>
<comment type="similarity">
    <text evidence="2">Belongs to the GSP F family.</text>
</comment>
<name>A0A2M7Z8X5_9BACT</name>
<evidence type="ECO:0000256" key="2">
    <source>
        <dbReference type="ARBA" id="ARBA00005745"/>
    </source>
</evidence>
<feature type="non-terminal residue" evidence="8">
    <location>
        <position position="52"/>
    </location>
</feature>
<comment type="caution">
    <text evidence="8">The sequence shown here is derived from an EMBL/GenBank/DDBJ whole genome shotgun (WGS) entry which is preliminary data.</text>
</comment>
<evidence type="ECO:0000256" key="6">
    <source>
        <dbReference type="ARBA" id="ARBA00023136"/>
    </source>
</evidence>
<dbReference type="PANTHER" id="PTHR30012">
    <property type="entry name" value="GENERAL SECRETION PATHWAY PROTEIN"/>
    <property type="match status" value="1"/>
</dbReference>
<keyword evidence="6" id="KW-0472">Membrane</keyword>
<feature type="domain" description="Type II secretion system protein GspF" evidence="7">
    <location>
        <begin position="1"/>
        <end position="52"/>
    </location>
</feature>
<dbReference type="Gene3D" id="1.20.81.30">
    <property type="entry name" value="Type II secretion system (T2SS), domain F"/>
    <property type="match status" value="1"/>
</dbReference>
<dbReference type="GO" id="GO:0005886">
    <property type="term" value="C:plasma membrane"/>
    <property type="evidence" value="ECO:0007669"/>
    <property type="project" value="UniProtKB-SubCell"/>
</dbReference>
<organism evidence="8 9">
    <name type="scientific">Candidatus Kuenenbacteria bacterium CG_4_9_14_3_um_filter_39_14</name>
    <dbReference type="NCBI Taxonomy" id="1974616"/>
    <lineage>
        <taxon>Bacteria</taxon>
        <taxon>Candidatus Kueneniibacteriota</taxon>
    </lineage>
</organism>
<feature type="non-terminal residue" evidence="8">
    <location>
        <position position="1"/>
    </location>
</feature>
<dbReference type="InterPro" id="IPR003004">
    <property type="entry name" value="GspF/PilC"/>
</dbReference>
<dbReference type="PANTHER" id="PTHR30012:SF0">
    <property type="entry name" value="TYPE II SECRETION SYSTEM PROTEIN F-RELATED"/>
    <property type="match status" value="1"/>
</dbReference>
<protein>
    <submittedName>
        <fullName evidence="8">Type II secretion system protein</fullName>
    </submittedName>
</protein>
<evidence type="ECO:0000259" key="7">
    <source>
        <dbReference type="Pfam" id="PF00482"/>
    </source>
</evidence>
<keyword evidence="4" id="KW-0812">Transmembrane</keyword>
<dbReference type="InterPro" id="IPR018076">
    <property type="entry name" value="T2SS_GspF_dom"/>
</dbReference>
<keyword evidence="3" id="KW-1003">Cell membrane</keyword>
<accession>A0A2M7Z8X5</accession>
<evidence type="ECO:0000256" key="3">
    <source>
        <dbReference type="ARBA" id="ARBA00022475"/>
    </source>
</evidence>
<keyword evidence="5" id="KW-1133">Transmembrane helix</keyword>
<evidence type="ECO:0000256" key="4">
    <source>
        <dbReference type="ARBA" id="ARBA00022692"/>
    </source>
</evidence>
<dbReference type="Proteomes" id="UP000229569">
    <property type="component" value="Unassembled WGS sequence"/>
</dbReference>
<gene>
    <name evidence="8" type="ORF">CO134_02300</name>
</gene>
<evidence type="ECO:0000256" key="5">
    <source>
        <dbReference type="ARBA" id="ARBA00022989"/>
    </source>
</evidence>
<sequence length="52" mass="5942">GKNFSDTLAQEPNIFSELFQNMIKVGEESGTLEEVLKVLALQMERERDIKSK</sequence>
<dbReference type="Pfam" id="PF00482">
    <property type="entry name" value="T2SSF"/>
    <property type="match status" value="1"/>
</dbReference>